<accession>A0ACB9NF93</accession>
<proteinExistence type="predicted"/>
<sequence>MRNIDDTSWKSLSGVRANKRILQLVPNVENFQSMLRCLKLWAKRRGVYETLLGYLGGVHLAILSAYVCLGHADASLNALIMIFFRTFASWPWPTTVMLHERMYPSTADFIETRSFMPIQLPSSPYEYCHSNITRSTFCRIKAEFIRGHAMTRDLLRPDFNWDSVFEPFPYSRKYSHFVKIYLSTLNQDELGDWVGWVKSRLRGLLVKLEEVQGFCDPNPTEYVDADKTEPTVVFFWGLQPDENNLVDINLVEGEFLKSISNGYEGSPGKMELSIVLASQLPNNAQV</sequence>
<dbReference type="Proteomes" id="UP000828941">
    <property type="component" value="Chromosome 6"/>
</dbReference>
<evidence type="ECO:0000313" key="2">
    <source>
        <dbReference type="Proteomes" id="UP000828941"/>
    </source>
</evidence>
<keyword evidence="2" id="KW-1185">Reference proteome</keyword>
<evidence type="ECO:0000313" key="1">
    <source>
        <dbReference type="EMBL" id="KAI4335009.1"/>
    </source>
</evidence>
<gene>
    <name evidence="1" type="ORF">L6164_013698</name>
</gene>
<reference evidence="1 2" key="1">
    <citation type="journal article" date="2022" name="DNA Res.">
        <title>Chromosomal-level genome assembly of the orchid tree Bauhinia variegata (Leguminosae; Cercidoideae) supports the allotetraploid origin hypothesis of Bauhinia.</title>
        <authorList>
            <person name="Zhong Y."/>
            <person name="Chen Y."/>
            <person name="Zheng D."/>
            <person name="Pang J."/>
            <person name="Liu Y."/>
            <person name="Luo S."/>
            <person name="Meng S."/>
            <person name="Qian L."/>
            <person name="Wei D."/>
            <person name="Dai S."/>
            <person name="Zhou R."/>
        </authorList>
    </citation>
    <scope>NUCLEOTIDE SEQUENCE [LARGE SCALE GENOMIC DNA]</scope>
    <source>
        <strain evidence="1">BV-YZ2020</strain>
    </source>
</reference>
<dbReference type="EMBL" id="CM039431">
    <property type="protein sequence ID" value="KAI4335009.1"/>
    <property type="molecule type" value="Genomic_DNA"/>
</dbReference>
<name>A0ACB9NF93_BAUVA</name>
<organism evidence="1 2">
    <name type="scientific">Bauhinia variegata</name>
    <name type="common">Purple orchid tree</name>
    <name type="synonym">Phanera variegata</name>
    <dbReference type="NCBI Taxonomy" id="167791"/>
    <lineage>
        <taxon>Eukaryota</taxon>
        <taxon>Viridiplantae</taxon>
        <taxon>Streptophyta</taxon>
        <taxon>Embryophyta</taxon>
        <taxon>Tracheophyta</taxon>
        <taxon>Spermatophyta</taxon>
        <taxon>Magnoliopsida</taxon>
        <taxon>eudicotyledons</taxon>
        <taxon>Gunneridae</taxon>
        <taxon>Pentapetalae</taxon>
        <taxon>rosids</taxon>
        <taxon>fabids</taxon>
        <taxon>Fabales</taxon>
        <taxon>Fabaceae</taxon>
        <taxon>Cercidoideae</taxon>
        <taxon>Cercideae</taxon>
        <taxon>Bauhiniinae</taxon>
        <taxon>Bauhinia</taxon>
    </lineage>
</organism>
<comment type="caution">
    <text evidence="1">The sequence shown here is derived from an EMBL/GenBank/DDBJ whole genome shotgun (WGS) entry which is preliminary data.</text>
</comment>
<protein>
    <submittedName>
        <fullName evidence="1">Uncharacterized protein</fullName>
    </submittedName>
</protein>